<dbReference type="PANTHER" id="PTHR30290:SF9">
    <property type="entry name" value="OLIGOPEPTIDE-BINDING PROTEIN APPA"/>
    <property type="match status" value="1"/>
</dbReference>
<accession>A0ABV2SCN9</accession>
<comment type="caution">
    <text evidence="6">The sequence shown here is derived from an EMBL/GenBank/DDBJ whole genome shotgun (WGS) entry which is preliminary data.</text>
</comment>
<reference evidence="6 7" key="1">
    <citation type="submission" date="2024-06" db="EMBL/GenBank/DDBJ databases">
        <title>Genomic Encyclopedia of Type Strains, Phase V (KMG-V): Genome sequencing to study the core and pangenomes of soil and plant-associated prokaryotes.</title>
        <authorList>
            <person name="Whitman W."/>
        </authorList>
    </citation>
    <scope>NUCLEOTIDE SEQUENCE [LARGE SCALE GENOMIC DNA]</scope>
    <source>
        <strain evidence="6 7">NE40</strain>
    </source>
</reference>
<dbReference type="InterPro" id="IPR000914">
    <property type="entry name" value="SBP_5_dom"/>
</dbReference>
<feature type="domain" description="Solute-binding protein family 5" evidence="5">
    <location>
        <begin position="72"/>
        <end position="421"/>
    </location>
</feature>
<dbReference type="InterPro" id="IPR039424">
    <property type="entry name" value="SBP_5"/>
</dbReference>
<dbReference type="SUPFAM" id="SSF53850">
    <property type="entry name" value="Periplasmic binding protein-like II"/>
    <property type="match status" value="1"/>
</dbReference>
<comment type="similarity">
    <text evidence="1">Belongs to the bacterial solute-binding protein 5 family.</text>
</comment>
<evidence type="ECO:0000256" key="4">
    <source>
        <dbReference type="SAM" id="SignalP"/>
    </source>
</evidence>
<dbReference type="Gene3D" id="3.90.76.10">
    <property type="entry name" value="Dipeptide-binding Protein, Domain 1"/>
    <property type="match status" value="1"/>
</dbReference>
<feature type="chain" id="PRO_5047418807" evidence="4">
    <location>
        <begin position="27"/>
        <end position="504"/>
    </location>
</feature>
<dbReference type="PIRSF" id="PIRSF002741">
    <property type="entry name" value="MppA"/>
    <property type="match status" value="1"/>
</dbReference>
<keyword evidence="3 4" id="KW-0732">Signal</keyword>
<feature type="signal peptide" evidence="4">
    <location>
        <begin position="1"/>
        <end position="26"/>
    </location>
</feature>
<dbReference type="Pfam" id="PF00496">
    <property type="entry name" value="SBP_bac_5"/>
    <property type="match status" value="1"/>
</dbReference>
<dbReference type="PROSITE" id="PS51257">
    <property type="entry name" value="PROKAR_LIPOPROTEIN"/>
    <property type="match status" value="1"/>
</dbReference>
<organism evidence="6 7">
    <name type="scientific">Endozoicomonas lisbonensis</name>
    <dbReference type="NCBI Taxonomy" id="3120522"/>
    <lineage>
        <taxon>Bacteria</taxon>
        <taxon>Pseudomonadati</taxon>
        <taxon>Pseudomonadota</taxon>
        <taxon>Gammaproteobacteria</taxon>
        <taxon>Oceanospirillales</taxon>
        <taxon>Endozoicomonadaceae</taxon>
        <taxon>Endozoicomonas</taxon>
    </lineage>
</organism>
<evidence type="ECO:0000313" key="6">
    <source>
        <dbReference type="EMBL" id="MET4755522.1"/>
    </source>
</evidence>
<evidence type="ECO:0000256" key="2">
    <source>
        <dbReference type="ARBA" id="ARBA00022448"/>
    </source>
</evidence>
<evidence type="ECO:0000256" key="1">
    <source>
        <dbReference type="ARBA" id="ARBA00005695"/>
    </source>
</evidence>
<dbReference type="Proteomes" id="UP001549366">
    <property type="component" value="Unassembled WGS sequence"/>
</dbReference>
<dbReference type="PROSITE" id="PS01040">
    <property type="entry name" value="SBP_BACTERIAL_5"/>
    <property type="match status" value="1"/>
</dbReference>
<dbReference type="RefSeq" id="WP_354009939.1">
    <property type="nucleotide sequence ID" value="NZ_JBEWTA010000001.1"/>
</dbReference>
<gene>
    <name evidence="6" type="ORF">V5J35_000714</name>
</gene>
<evidence type="ECO:0000259" key="5">
    <source>
        <dbReference type="Pfam" id="PF00496"/>
    </source>
</evidence>
<keyword evidence="7" id="KW-1185">Reference proteome</keyword>
<proteinExistence type="inferred from homology"/>
<dbReference type="Gene3D" id="3.10.105.10">
    <property type="entry name" value="Dipeptide-binding Protein, Domain 3"/>
    <property type="match status" value="1"/>
</dbReference>
<evidence type="ECO:0000313" key="7">
    <source>
        <dbReference type="Proteomes" id="UP001549366"/>
    </source>
</evidence>
<name>A0ABV2SCN9_9GAMM</name>
<dbReference type="PANTHER" id="PTHR30290">
    <property type="entry name" value="PERIPLASMIC BINDING COMPONENT OF ABC TRANSPORTER"/>
    <property type="match status" value="1"/>
</dbReference>
<dbReference type="Gene3D" id="3.40.190.10">
    <property type="entry name" value="Periplasmic binding protein-like II"/>
    <property type="match status" value="1"/>
</dbReference>
<dbReference type="InterPro" id="IPR023765">
    <property type="entry name" value="SBP_5_CS"/>
</dbReference>
<dbReference type="EMBL" id="JBEWTB010000002">
    <property type="protein sequence ID" value="MET4755522.1"/>
    <property type="molecule type" value="Genomic_DNA"/>
</dbReference>
<protein>
    <submittedName>
        <fullName evidence="6">Peptide/nickel transport system substrate-binding protein</fullName>
    </submittedName>
</protein>
<evidence type="ECO:0000256" key="3">
    <source>
        <dbReference type="ARBA" id="ARBA00022729"/>
    </source>
</evidence>
<keyword evidence="2" id="KW-0813">Transport</keyword>
<dbReference type="CDD" id="cd08499">
    <property type="entry name" value="PBP2_Ylib_like"/>
    <property type="match status" value="1"/>
</dbReference>
<sequence>MRKLKVAIASCAAMLLAACSSPQDTAGVRDTVIVAQRSDAKTLDPHATNDQPSSRVAVQIYSQLVETDSDMNIVPGLAESWEQLDDTTVLFNLRKGVKFHNGEELKATDVKFTLDRMIASPTVAHIVGAIESIAVVDDYRVKVTTSEPFGPLLYHLTHTASSILNEKAVTEAGDNYGQNPVGTGPYEFVSWSVGDSVTLKAFDDYYGGRQEVPNAIFRNIAEGTNRAIALETGEVHIAYDIEPIDKDTVNNHKNLKLIEGESLSITYFGFNVNKAPYDNVKVRQAIAYAINTPDIIDAVIMGGGLPANSPISTRVFGHSPEAKQYEQNYDKARQLLKEAGYEDGFSTTLWVSDNPVRIQIAQVIQAQLRELNIHMAIDVVEWGAFLDGTSRGDHETFMMGWVTVTGDADYGLYALFNSNTQGGAGNRSFYSNPQIDARLEAARVSSDMEERRKLYGDIQMTLQEELPTISIFNEFQNAGMQENVKGFELAPAGHHKLRGVRFEG</sequence>
<dbReference type="InterPro" id="IPR030678">
    <property type="entry name" value="Peptide/Ni-bd"/>
</dbReference>